<protein>
    <submittedName>
        <fullName evidence="1">Uncharacterized protein</fullName>
    </submittedName>
</protein>
<proteinExistence type="predicted"/>
<organism evidence="1 2">
    <name type="scientific">Elysia crispata</name>
    <name type="common">lettuce slug</name>
    <dbReference type="NCBI Taxonomy" id="231223"/>
    <lineage>
        <taxon>Eukaryota</taxon>
        <taxon>Metazoa</taxon>
        <taxon>Spiralia</taxon>
        <taxon>Lophotrochozoa</taxon>
        <taxon>Mollusca</taxon>
        <taxon>Gastropoda</taxon>
        <taxon>Heterobranchia</taxon>
        <taxon>Euthyneura</taxon>
        <taxon>Panpulmonata</taxon>
        <taxon>Sacoglossa</taxon>
        <taxon>Placobranchoidea</taxon>
        <taxon>Plakobranchidae</taxon>
        <taxon>Elysia</taxon>
    </lineage>
</organism>
<name>A0AAE1DV42_9GAST</name>
<gene>
    <name evidence="1" type="ORF">RRG08_062669</name>
</gene>
<keyword evidence="2" id="KW-1185">Reference proteome</keyword>
<comment type="caution">
    <text evidence="1">The sequence shown here is derived from an EMBL/GenBank/DDBJ whole genome shotgun (WGS) entry which is preliminary data.</text>
</comment>
<reference evidence="1" key="1">
    <citation type="journal article" date="2023" name="G3 (Bethesda)">
        <title>A reference genome for the long-term kleptoplast-retaining sea slug Elysia crispata morphotype clarki.</title>
        <authorList>
            <person name="Eastman K.E."/>
            <person name="Pendleton A.L."/>
            <person name="Shaikh M.A."/>
            <person name="Suttiyut T."/>
            <person name="Ogas R."/>
            <person name="Tomko P."/>
            <person name="Gavelis G."/>
            <person name="Widhalm J.R."/>
            <person name="Wisecaver J.H."/>
        </authorList>
    </citation>
    <scope>NUCLEOTIDE SEQUENCE</scope>
    <source>
        <strain evidence="1">ECLA1</strain>
    </source>
</reference>
<accession>A0AAE1DV42</accession>
<dbReference type="EMBL" id="JAWDGP010002336">
    <property type="protein sequence ID" value="KAK3783887.1"/>
    <property type="molecule type" value="Genomic_DNA"/>
</dbReference>
<evidence type="ECO:0000313" key="2">
    <source>
        <dbReference type="Proteomes" id="UP001283361"/>
    </source>
</evidence>
<dbReference type="AlphaFoldDB" id="A0AAE1DV42"/>
<evidence type="ECO:0000313" key="1">
    <source>
        <dbReference type="EMBL" id="KAK3783887.1"/>
    </source>
</evidence>
<dbReference type="Proteomes" id="UP001283361">
    <property type="component" value="Unassembled WGS sequence"/>
</dbReference>
<sequence length="111" mass="12806">MDNYKGLAWVIVSLCLKGEHVYSHVKSYYIRVFSSAQCIPISHFQYLGWASHIPGDREPEWFSGCSHIPKYQVIENKIGSEVVVESCSHTPGDREPDWFSGCWRVLFSHTR</sequence>